<dbReference type="EMBL" id="BOOY01000033">
    <property type="protein sequence ID" value="GIJ05433.1"/>
    <property type="molecule type" value="Genomic_DNA"/>
</dbReference>
<keyword evidence="2" id="KW-1185">Reference proteome</keyword>
<proteinExistence type="predicted"/>
<dbReference type="AlphaFoldDB" id="A0A8J3YBC7"/>
<reference evidence="1" key="1">
    <citation type="submission" date="2021-01" db="EMBL/GenBank/DDBJ databases">
        <title>Whole genome shotgun sequence of Spirilliplanes yamanashiensis NBRC 15828.</title>
        <authorList>
            <person name="Komaki H."/>
            <person name="Tamura T."/>
        </authorList>
    </citation>
    <scope>NUCLEOTIDE SEQUENCE</scope>
    <source>
        <strain evidence="1">NBRC 15828</strain>
    </source>
</reference>
<protein>
    <submittedName>
        <fullName evidence="1">Uncharacterized protein</fullName>
    </submittedName>
</protein>
<dbReference type="Proteomes" id="UP000652013">
    <property type="component" value="Unassembled WGS sequence"/>
</dbReference>
<evidence type="ECO:0000313" key="2">
    <source>
        <dbReference type="Proteomes" id="UP000652013"/>
    </source>
</evidence>
<gene>
    <name evidence="1" type="ORF">Sya03_47850</name>
</gene>
<accession>A0A8J3YBC7</accession>
<organism evidence="1 2">
    <name type="scientific">Spirilliplanes yamanashiensis</name>
    <dbReference type="NCBI Taxonomy" id="42233"/>
    <lineage>
        <taxon>Bacteria</taxon>
        <taxon>Bacillati</taxon>
        <taxon>Actinomycetota</taxon>
        <taxon>Actinomycetes</taxon>
        <taxon>Micromonosporales</taxon>
        <taxon>Micromonosporaceae</taxon>
        <taxon>Spirilliplanes</taxon>
    </lineage>
</organism>
<sequence>MSIATALNGLRADLDAHRARRDERRRLERELAGYTTPAELAELEMLMSRHSAEDIREMEEILQEQAARRRSAIAHR</sequence>
<dbReference type="RefSeq" id="WP_203940645.1">
    <property type="nucleotide sequence ID" value="NZ_BAAAGJ010000005.1"/>
</dbReference>
<evidence type="ECO:0000313" key="1">
    <source>
        <dbReference type="EMBL" id="GIJ05433.1"/>
    </source>
</evidence>
<comment type="caution">
    <text evidence="1">The sequence shown here is derived from an EMBL/GenBank/DDBJ whole genome shotgun (WGS) entry which is preliminary data.</text>
</comment>
<name>A0A8J3YBC7_9ACTN</name>